<keyword evidence="4" id="KW-1185">Reference proteome</keyword>
<protein>
    <submittedName>
        <fullName evidence="3">Phage portal protein</fullName>
    </submittedName>
</protein>
<name>A0AAE7RZS9_9CAUD</name>
<feature type="coiled-coil region" evidence="1">
    <location>
        <begin position="672"/>
        <end position="768"/>
    </location>
</feature>
<dbReference type="EMBL" id="MZ130478">
    <property type="protein sequence ID" value="QWM89452.1"/>
    <property type="molecule type" value="Genomic_DNA"/>
</dbReference>
<dbReference type="InterPro" id="IPR032427">
    <property type="entry name" value="P22_portal"/>
</dbReference>
<evidence type="ECO:0000256" key="2">
    <source>
        <dbReference type="SAM" id="MobiDB-lite"/>
    </source>
</evidence>
<evidence type="ECO:0000313" key="4">
    <source>
        <dbReference type="Proteomes" id="UP000827406"/>
    </source>
</evidence>
<evidence type="ECO:0000313" key="3">
    <source>
        <dbReference type="EMBL" id="QWM89452.1"/>
    </source>
</evidence>
<keyword evidence="1" id="KW-0175">Coiled coil</keyword>
<accession>A0AAE7RZS9</accession>
<proteinExistence type="predicted"/>
<dbReference type="GeneID" id="75691872"/>
<dbReference type="RefSeq" id="YP_010359024.1">
    <property type="nucleotide sequence ID" value="NC_062768.1"/>
</dbReference>
<organism evidence="3 4">
    <name type="scientific">uncultured phage cr151_1</name>
    <dbReference type="NCBI Taxonomy" id="2986406"/>
    <lineage>
        <taxon>Viruses</taxon>
        <taxon>Duplodnaviria</taxon>
        <taxon>Heunggongvirae</taxon>
        <taxon>Uroviricota</taxon>
        <taxon>Caudoviricetes</taxon>
        <taxon>Crassvirales</taxon>
        <taxon>Steigviridae</taxon>
        <taxon>Asinivirinae</taxon>
        <taxon>Kolpuevirus</taxon>
        <taxon>Kolpuevirus coli</taxon>
    </lineage>
</organism>
<reference evidence="3 4" key="1">
    <citation type="submission" date="2021-04" db="EMBL/GenBank/DDBJ databases">
        <authorList>
            <person name="Shkoporov A.N."/>
            <person name="Stockdale S.R."/>
            <person name="Guerin E."/>
            <person name="Ross R.P."/>
            <person name="Hill C."/>
        </authorList>
    </citation>
    <scope>NUCLEOTIDE SEQUENCE [LARGE SCALE GENOMIC DNA]</scope>
    <source>
        <strain evidence="4">cr151_1</strain>
    </source>
</reference>
<feature type="coiled-coil region" evidence="1">
    <location>
        <begin position="114"/>
        <end position="148"/>
    </location>
</feature>
<dbReference type="KEGG" id="vg:75691872"/>
<feature type="compositionally biased region" description="Basic and acidic residues" evidence="2">
    <location>
        <begin position="782"/>
        <end position="794"/>
    </location>
</feature>
<dbReference type="Pfam" id="PF16510">
    <property type="entry name" value="P22_portal"/>
    <property type="match status" value="1"/>
</dbReference>
<gene>
    <name evidence="3" type="primary">gp_16136</name>
</gene>
<sequence>MNIEFANFPRQMLPYSQKTKKWRKDCVLWGNNKTFFNYSLVRKSVIHKQINYNLLRGKLNMQDMQLILNPDDLKAGFIPDRIQHYPIMQSKLNLLRGEESKRVFDFRVVVTNPLAISEIENNKKNELLQRLQEEISDTSQSEDEFNEKLEKINDYYTYEWQDLKEIRANALLNHYIKEYDIPLMFNEGFMDAMAVGEEIYQCDIVGGEPVLERLNPLKVRIFKSGYSNRIEDADIIILEDYWSPGRVIDTYYDVLTAKDIKYIETLPDHIGQNTVDSMDNIDERYGFVNANMIGDEVTASDGFYFDPANLFPESVGTSLLPYDLAGNLRVLRVYWKSKRKIKKVKSYNPQTGEEEFNFYPEDYVINKARGEEEYSMWINEAWEGTMIGNEIFVNMRPRLVQYNRLSNPSRCHFGIVGSIYNLNQGRPFSLVDMMKPYNYLYDAIHDRLNKAIANNWGALVRMDLAKVPKGWEVDKWMYYAKVNHILVEDSFKEGNYGAAAGKLAGAMNNASTGGINLDQGNYIQQLVNLLEFIKMEMAEVAGITKQREGQISNRETVGGVERGNLQSSHITEWLFIQHDDVKKRTLECLLETAKIALKGRSTKFQYILSDTSTRIMEIDGDEFAEADYGLVVDNSNGTQELNAKLDTLAQAALQTQTLSFSTITKLYTSSSLAEKQRLIERDEQQIRERQQQAQQEQLQAQQNIAQAQMQQKQAEMQLKDTMNVRDNETAILIAQMGKYANEETSEDVEFSEEAKANLLQKMEEFDAKLALDKAKLAFEKQKHREDNQLKDKISLRQSRKKSNE</sequence>
<dbReference type="Proteomes" id="UP000827406">
    <property type="component" value="Segment"/>
</dbReference>
<feature type="region of interest" description="Disordered" evidence="2">
    <location>
        <begin position="782"/>
        <end position="804"/>
    </location>
</feature>
<evidence type="ECO:0000256" key="1">
    <source>
        <dbReference type="SAM" id="Coils"/>
    </source>
</evidence>